<protein>
    <recommendedName>
        <fullName evidence="1">CobW/HypB/UreG nucleotide-binding domain-containing protein</fullName>
    </recommendedName>
</protein>
<evidence type="ECO:0000259" key="1">
    <source>
        <dbReference type="Pfam" id="PF02492"/>
    </source>
</evidence>
<dbReference type="InterPro" id="IPR051316">
    <property type="entry name" value="Zinc-reg_GTPase_activator"/>
</dbReference>
<organism evidence="2 3">
    <name type="scientific">Methanolobus halotolerans</name>
    <dbReference type="NCBI Taxonomy" id="2052935"/>
    <lineage>
        <taxon>Archaea</taxon>
        <taxon>Methanobacteriati</taxon>
        <taxon>Methanobacteriota</taxon>
        <taxon>Stenosarchaea group</taxon>
        <taxon>Methanomicrobia</taxon>
        <taxon>Methanosarcinales</taxon>
        <taxon>Methanosarcinaceae</taxon>
        <taxon>Methanolobus</taxon>
    </lineage>
</organism>
<dbReference type="InterPro" id="IPR027417">
    <property type="entry name" value="P-loop_NTPase"/>
</dbReference>
<comment type="caution">
    <text evidence="2">The sequence shown here is derived from an EMBL/GenBank/DDBJ whole genome shotgun (WGS) entry which is preliminary data.</text>
</comment>
<dbReference type="PANTHER" id="PTHR13748">
    <property type="entry name" value="COBW-RELATED"/>
    <property type="match status" value="1"/>
</dbReference>
<sequence>MHVSVIGGATDSGKTTIILKLSKYLNDKGKRLGVIIQENGQMNYDERKLKGLGIEAKEIDSVCIPCSLDTDIRNNLMSLKKGSDPDIVFIEAEETVIPHKIRKDIERMGLQDIEFLPVVVVVNAEDFETEADQLTEYARKQLEGAEIICINKTDIADQAIVSRIEELARQMNQKARILRVAAIESIEELQSLLT</sequence>
<dbReference type="OrthoDB" id="359387at2157"/>
<keyword evidence="3" id="KW-1185">Reference proteome</keyword>
<proteinExistence type="predicted"/>
<feature type="domain" description="CobW/HypB/UreG nucleotide-binding" evidence="1">
    <location>
        <begin position="3"/>
        <end position="178"/>
    </location>
</feature>
<name>A0A4E0QA57_9EURY</name>
<evidence type="ECO:0000313" key="3">
    <source>
        <dbReference type="Proteomes" id="UP000297295"/>
    </source>
</evidence>
<dbReference type="InterPro" id="IPR003495">
    <property type="entry name" value="CobW/HypB/UreG_nucleotide-bd"/>
</dbReference>
<dbReference type="RefSeq" id="WP_135389686.1">
    <property type="nucleotide sequence ID" value="NZ_PGGK01000006.1"/>
</dbReference>
<dbReference type="Proteomes" id="UP000297295">
    <property type="component" value="Unassembled WGS sequence"/>
</dbReference>
<dbReference type="GO" id="GO:0005737">
    <property type="term" value="C:cytoplasm"/>
    <property type="evidence" value="ECO:0007669"/>
    <property type="project" value="TreeGrafter"/>
</dbReference>
<reference evidence="2 3" key="1">
    <citation type="submission" date="2017-11" db="EMBL/GenBank/DDBJ databases">
        <title>Isolation and Characterization of Methanogenic Archaea from Saline Meromictic Lake at Siberia.</title>
        <authorList>
            <person name="Shen Y."/>
            <person name="Huang H.-H."/>
            <person name="Lai M.-C."/>
            <person name="Chen S.-C."/>
        </authorList>
    </citation>
    <scope>NUCLEOTIDE SEQUENCE [LARGE SCALE GENOMIC DNA]</scope>
    <source>
        <strain evidence="2 3">SY-01</strain>
    </source>
</reference>
<dbReference type="SUPFAM" id="SSF52540">
    <property type="entry name" value="P-loop containing nucleoside triphosphate hydrolases"/>
    <property type="match status" value="1"/>
</dbReference>
<dbReference type="Gene3D" id="3.40.50.300">
    <property type="entry name" value="P-loop containing nucleotide triphosphate hydrolases"/>
    <property type="match status" value="1"/>
</dbReference>
<dbReference type="EMBL" id="PGGK01000006">
    <property type="protein sequence ID" value="TGC09192.1"/>
    <property type="molecule type" value="Genomic_DNA"/>
</dbReference>
<accession>A0A4E0QA57</accession>
<evidence type="ECO:0000313" key="2">
    <source>
        <dbReference type="EMBL" id="TGC09192.1"/>
    </source>
</evidence>
<dbReference type="Pfam" id="PF02492">
    <property type="entry name" value="cobW"/>
    <property type="match status" value="1"/>
</dbReference>
<gene>
    <name evidence="2" type="ORF">CUN85_07450</name>
</gene>
<dbReference type="PANTHER" id="PTHR13748:SF62">
    <property type="entry name" value="COBW DOMAIN-CONTAINING PROTEIN"/>
    <property type="match status" value="1"/>
</dbReference>
<dbReference type="AlphaFoldDB" id="A0A4E0QA57"/>